<dbReference type="PROSITE" id="PS50977">
    <property type="entry name" value="HTH_TETR_2"/>
    <property type="match status" value="1"/>
</dbReference>
<evidence type="ECO:0000256" key="3">
    <source>
        <dbReference type="ARBA" id="ARBA00023125"/>
    </source>
</evidence>
<evidence type="ECO:0000256" key="1">
    <source>
        <dbReference type="ARBA" id="ARBA00022491"/>
    </source>
</evidence>
<dbReference type="InterPro" id="IPR013572">
    <property type="entry name" value="Tscrpt_reg_MAATS_C"/>
</dbReference>
<dbReference type="Pfam" id="PF00440">
    <property type="entry name" value="TetR_N"/>
    <property type="match status" value="1"/>
</dbReference>
<dbReference type="SUPFAM" id="SSF46689">
    <property type="entry name" value="Homeodomain-like"/>
    <property type="match status" value="1"/>
</dbReference>
<protein>
    <submittedName>
        <fullName evidence="7">TetR family transcriptional regulator</fullName>
    </submittedName>
</protein>
<reference evidence="8" key="1">
    <citation type="journal article" date="2019" name="Int. J. Syst. Evol. Microbiol.">
        <title>The Global Catalogue of Microorganisms (GCM) 10K type strain sequencing project: providing services to taxonomists for standard genome sequencing and annotation.</title>
        <authorList>
            <consortium name="The Broad Institute Genomics Platform"/>
            <consortium name="The Broad Institute Genome Sequencing Center for Infectious Disease"/>
            <person name="Wu L."/>
            <person name="Ma J."/>
        </authorList>
    </citation>
    <scope>NUCLEOTIDE SEQUENCE [LARGE SCALE GENOMIC DNA]</scope>
    <source>
        <strain evidence="8">JCM 16673</strain>
    </source>
</reference>
<dbReference type="InterPro" id="IPR036271">
    <property type="entry name" value="Tet_transcr_reg_TetR-rel_C_sf"/>
</dbReference>
<evidence type="ECO:0000256" key="5">
    <source>
        <dbReference type="PROSITE-ProRule" id="PRU00335"/>
    </source>
</evidence>
<keyword evidence="4" id="KW-0804">Transcription</keyword>
<evidence type="ECO:0000259" key="6">
    <source>
        <dbReference type="PROSITE" id="PS50977"/>
    </source>
</evidence>
<dbReference type="InterPro" id="IPR009057">
    <property type="entry name" value="Homeodomain-like_sf"/>
</dbReference>
<dbReference type="InterPro" id="IPR050109">
    <property type="entry name" value="HTH-type_TetR-like_transc_reg"/>
</dbReference>
<accession>A0ABP7TCD3</accession>
<dbReference type="RefSeq" id="WP_344763339.1">
    <property type="nucleotide sequence ID" value="NZ_BAAAZE010000008.1"/>
</dbReference>
<dbReference type="SUPFAM" id="SSF48498">
    <property type="entry name" value="Tetracyclin repressor-like, C-terminal domain"/>
    <property type="match status" value="1"/>
</dbReference>
<feature type="DNA-binding region" description="H-T-H motif" evidence="5">
    <location>
        <begin position="33"/>
        <end position="52"/>
    </location>
</feature>
<organism evidence="7 8">
    <name type="scientific">Actimicrobium antarcticum</name>
    <dbReference type="NCBI Taxonomy" id="1051899"/>
    <lineage>
        <taxon>Bacteria</taxon>
        <taxon>Pseudomonadati</taxon>
        <taxon>Pseudomonadota</taxon>
        <taxon>Betaproteobacteria</taxon>
        <taxon>Burkholderiales</taxon>
        <taxon>Oxalobacteraceae</taxon>
        <taxon>Actimicrobium</taxon>
    </lineage>
</organism>
<dbReference type="PRINTS" id="PR00455">
    <property type="entry name" value="HTHTETR"/>
</dbReference>
<gene>
    <name evidence="7" type="ORF">GCM10022212_21860</name>
</gene>
<dbReference type="EMBL" id="BAAAZE010000008">
    <property type="protein sequence ID" value="GAA4023989.1"/>
    <property type="molecule type" value="Genomic_DNA"/>
</dbReference>
<sequence>MSRSTKEEALETRSRILDAAENIFHANGVTRTSLADVALAANVTRGAIYWHFKNKGDLFNAMCERVHLPMEAMIRKTADHSERDPLKLLRAAFLFAIREIVHNPHARKVFEVIFHKCELVDVDDPIWTRQHECFIGGMDNIERLLREACAMGQLPADLDTHLGAVSLHAMVDGLINNWLFSPQSFDLGGQVERFLDAGLDMMRNAASLRLPQAA</sequence>
<comment type="caution">
    <text evidence="7">The sequence shown here is derived from an EMBL/GenBank/DDBJ whole genome shotgun (WGS) entry which is preliminary data.</text>
</comment>
<dbReference type="PANTHER" id="PTHR30055:SF240">
    <property type="entry name" value="HTH-TYPE TRANSCRIPTIONAL REGULATOR ACRR"/>
    <property type="match status" value="1"/>
</dbReference>
<keyword evidence="2" id="KW-0805">Transcription regulation</keyword>
<dbReference type="Proteomes" id="UP001501353">
    <property type="component" value="Unassembled WGS sequence"/>
</dbReference>
<dbReference type="Gene3D" id="1.10.357.10">
    <property type="entry name" value="Tetracycline Repressor, domain 2"/>
    <property type="match status" value="1"/>
</dbReference>
<evidence type="ECO:0000256" key="2">
    <source>
        <dbReference type="ARBA" id="ARBA00023015"/>
    </source>
</evidence>
<keyword evidence="8" id="KW-1185">Reference proteome</keyword>
<evidence type="ECO:0000256" key="4">
    <source>
        <dbReference type="ARBA" id="ARBA00023163"/>
    </source>
</evidence>
<dbReference type="InterPro" id="IPR023772">
    <property type="entry name" value="DNA-bd_HTH_TetR-type_CS"/>
</dbReference>
<evidence type="ECO:0000313" key="8">
    <source>
        <dbReference type="Proteomes" id="UP001501353"/>
    </source>
</evidence>
<feature type="domain" description="HTH tetR-type" evidence="6">
    <location>
        <begin position="10"/>
        <end position="70"/>
    </location>
</feature>
<dbReference type="PROSITE" id="PS01081">
    <property type="entry name" value="HTH_TETR_1"/>
    <property type="match status" value="1"/>
</dbReference>
<keyword evidence="1" id="KW-0678">Repressor</keyword>
<dbReference type="PANTHER" id="PTHR30055">
    <property type="entry name" value="HTH-TYPE TRANSCRIPTIONAL REGULATOR RUTR"/>
    <property type="match status" value="1"/>
</dbReference>
<proteinExistence type="predicted"/>
<dbReference type="InterPro" id="IPR001647">
    <property type="entry name" value="HTH_TetR"/>
</dbReference>
<keyword evidence="3 5" id="KW-0238">DNA-binding</keyword>
<dbReference type="Pfam" id="PF08361">
    <property type="entry name" value="TetR_C_2"/>
    <property type="match status" value="1"/>
</dbReference>
<name>A0ABP7TCD3_9BURK</name>
<evidence type="ECO:0000313" key="7">
    <source>
        <dbReference type="EMBL" id="GAA4023989.1"/>
    </source>
</evidence>